<dbReference type="Pfam" id="PF01471">
    <property type="entry name" value="PG_binding_1"/>
    <property type="match status" value="1"/>
</dbReference>
<accession>A0ABT1JHG1</accession>
<dbReference type="InterPro" id="IPR036366">
    <property type="entry name" value="PGBDSf"/>
</dbReference>
<dbReference type="PANTHER" id="PTHR11022:SF41">
    <property type="entry name" value="PEPTIDOGLYCAN-RECOGNITION PROTEIN LC-RELATED"/>
    <property type="match status" value="1"/>
</dbReference>
<dbReference type="InterPro" id="IPR036505">
    <property type="entry name" value="Amidase/PGRP_sf"/>
</dbReference>
<evidence type="ECO:0000259" key="2">
    <source>
        <dbReference type="SMART" id="SM00701"/>
    </source>
</evidence>
<feature type="domain" description="Peptidoglycan recognition protein family" evidence="2">
    <location>
        <begin position="2"/>
        <end position="146"/>
    </location>
</feature>
<dbReference type="InterPro" id="IPR002502">
    <property type="entry name" value="Amidase_domain"/>
</dbReference>
<evidence type="ECO:0000313" key="4">
    <source>
        <dbReference type="Proteomes" id="UP000791080"/>
    </source>
</evidence>
<dbReference type="PANTHER" id="PTHR11022">
    <property type="entry name" value="PEPTIDOGLYCAN RECOGNITION PROTEIN"/>
    <property type="match status" value="1"/>
</dbReference>
<reference evidence="3 4" key="1">
    <citation type="submission" date="2013-07" db="EMBL/GenBank/DDBJ databases">
        <authorList>
            <consortium name="DOE Joint Genome Institute"/>
            <person name="Reeve W."/>
            <person name="Huntemann M."/>
            <person name="Han J."/>
            <person name="Chen A."/>
            <person name="Kyrpides N."/>
            <person name="Mavromatis K."/>
            <person name="Markowitz V."/>
            <person name="Palaniappan K."/>
            <person name="Ivanova N."/>
            <person name="Schaumberg A."/>
            <person name="Pati A."/>
            <person name="Liolios K."/>
            <person name="Nordberg H.P."/>
            <person name="Cantor M.N."/>
            <person name="Hua S.X."/>
            <person name="Woyke T."/>
        </authorList>
    </citation>
    <scope>NUCLEOTIDE SEQUENCE [LARGE SCALE GENOMIC DNA]</scope>
    <source>
        <strain evidence="3 4">DSM 43889</strain>
    </source>
</reference>
<comment type="similarity">
    <text evidence="1">Belongs to the N-acetylmuramoyl-L-alanine amidase 2 family.</text>
</comment>
<gene>
    <name evidence="3" type="ORF">G443_001888</name>
</gene>
<dbReference type="InterPro" id="IPR036365">
    <property type="entry name" value="PGBD-like_sf"/>
</dbReference>
<name>A0ABT1JHG1_ACTCY</name>
<dbReference type="CDD" id="cd06583">
    <property type="entry name" value="PGRP"/>
    <property type="match status" value="1"/>
</dbReference>
<protein>
    <submittedName>
        <fullName evidence="3">Peptidoglycan binding domain-containing protein</fullName>
    </submittedName>
</protein>
<keyword evidence="4" id="KW-1185">Reference proteome</keyword>
<dbReference type="RefSeq" id="WP_026418433.1">
    <property type="nucleotide sequence ID" value="NZ_AUBJ02000001.1"/>
</dbReference>
<dbReference type="SUPFAM" id="SSF55846">
    <property type="entry name" value="N-acetylmuramoyl-L-alanine amidase-like"/>
    <property type="match status" value="1"/>
</dbReference>
<evidence type="ECO:0000256" key="1">
    <source>
        <dbReference type="ARBA" id="ARBA00007553"/>
    </source>
</evidence>
<sequence>MTTFVSRSGWGARAWTNRSTNITPQNGGVAVHYVGAGSVARQDHADCAAQVRGIQNQHMDGNGWADIAYTYLVCVHDHVFTGRGTNTRTAANGSNSGNQDWYAVCALIGSSDSVPTALVNGIRSAIETLRATGNAANGITGHRDHVATSCPGEILYGMVGDGSLDPGGGGGGPGNPPGWPGVYFRYPPITRHASVSTWQGRMSERGWSITVDGAYGQASKDVCLAFQREKGLTADGVVGPATWNAAWTAPL</sequence>
<dbReference type="InterPro" id="IPR006619">
    <property type="entry name" value="PGRP_domain_met/bac"/>
</dbReference>
<reference evidence="3 4" key="2">
    <citation type="submission" date="2022-06" db="EMBL/GenBank/DDBJ databases">
        <title>Genomic Encyclopedia of Type Strains, Phase I: the one thousand microbial genomes (KMG-I) project.</title>
        <authorList>
            <person name="Kyrpides N."/>
        </authorList>
    </citation>
    <scope>NUCLEOTIDE SEQUENCE [LARGE SCALE GENOMIC DNA]</scope>
    <source>
        <strain evidence="3 4">DSM 43889</strain>
    </source>
</reference>
<dbReference type="SMART" id="SM00701">
    <property type="entry name" value="PGRP"/>
    <property type="match status" value="1"/>
</dbReference>
<organism evidence="3 4">
    <name type="scientific">Actinoalloteichus caeruleus DSM 43889</name>
    <dbReference type="NCBI Taxonomy" id="1120930"/>
    <lineage>
        <taxon>Bacteria</taxon>
        <taxon>Bacillati</taxon>
        <taxon>Actinomycetota</taxon>
        <taxon>Actinomycetes</taxon>
        <taxon>Pseudonocardiales</taxon>
        <taxon>Pseudonocardiaceae</taxon>
        <taxon>Actinoalloteichus</taxon>
        <taxon>Actinoalloteichus cyanogriseus</taxon>
    </lineage>
</organism>
<dbReference type="InterPro" id="IPR002477">
    <property type="entry name" value="Peptidoglycan-bd-like"/>
</dbReference>
<comment type="caution">
    <text evidence="3">The sequence shown here is derived from an EMBL/GenBank/DDBJ whole genome shotgun (WGS) entry which is preliminary data.</text>
</comment>
<dbReference type="Gene3D" id="3.40.80.10">
    <property type="entry name" value="Peptidoglycan recognition protein-like"/>
    <property type="match status" value="1"/>
</dbReference>
<proteinExistence type="inferred from homology"/>
<dbReference type="Proteomes" id="UP000791080">
    <property type="component" value="Unassembled WGS sequence"/>
</dbReference>
<dbReference type="SUPFAM" id="SSF47090">
    <property type="entry name" value="PGBD-like"/>
    <property type="match status" value="1"/>
</dbReference>
<dbReference type="Gene3D" id="1.10.101.10">
    <property type="entry name" value="PGBD-like superfamily/PGBD"/>
    <property type="match status" value="1"/>
</dbReference>
<dbReference type="InterPro" id="IPR015510">
    <property type="entry name" value="PGRP"/>
</dbReference>
<dbReference type="EMBL" id="AUBJ02000001">
    <property type="protein sequence ID" value="MCP2331618.1"/>
    <property type="molecule type" value="Genomic_DNA"/>
</dbReference>
<evidence type="ECO:0000313" key="3">
    <source>
        <dbReference type="EMBL" id="MCP2331618.1"/>
    </source>
</evidence>